<accession>A0A9P6HD26</accession>
<dbReference type="OrthoDB" id="10546252at2759"/>
<evidence type="ECO:0000313" key="2">
    <source>
        <dbReference type="EMBL" id="KAF9783504.1"/>
    </source>
</evidence>
<keyword evidence="3" id="KW-1185">Reference proteome</keyword>
<reference evidence="2" key="2">
    <citation type="submission" date="2020-11" db="EMBL/GenBank/DDBJ databases">
        <authorList>
            <consortium name="DOE Joint Genome Institute"/>
            <person name="Kuo A."/>
            <person name="Miyauchi S."/>
            <person name="Kiss E."/>
            <person name="Drula E."/>
            <person name="Kohler A."/>
            <person name="Sanchez-Garcia M."/>
            <person name="Andreopoulos B."/>
            <person name="Barry K.W."/>
            <person name="Bonito G."/>
            <person name="Buee M."/>
            <person name="Carver A."/>
            <person name="Chen C."/>
            <person name="Cichocki N."/>
            <person name="Clum A."/>
            <person name="Culley D."/>
            <person name="Crous P.W."/>
            <person name="Fauchery L."/>
            <person name="Girlanda M."/>
            <person name="Hayes R."/>
            <person name="Keri Z."/>
            <person name="Labutti K."/>
            <person name="Lipzen A."/>
            <person name="Lombard V."/>
            <person name="Magnuson J."/>
            <person name="Maillard F."/>
            <person name="Morin E."/>
            <person name="Murat C."/>
            <person name="Nolan M."/>
            <person name="Ohm R."/>
            <person name="Pangilinan J."/>
            <person name="Pereira M."/>
            <person name="Perotto S."/>
            <person name="Peter M."/>
            <person name="Riley R."/>
            <person name="Sitrit Y."/>
            <person name="Stielow B."/>
            <person name="Szollosi G."/>
            <person name="Zifcakova L."/>
            <person name="Stursova M."/>
            <person name="Spatafora J.W."/>
            <person name="Tedersoo L."/>
            <person name="Vaario L.-M."/>
            <person name="Yamada A."/>
            <person name="Yan M."/>
            <person name="Wang P."/>
            <person name="Xu J."/>
            <person name="Bruns T."/>
            <person name="Baldrian P."/>
            <person name="Vilgalys R."/>
            <person name="Henrissat B."/>
            <person name="Grigoriev I.V."/>
            <person name="Hibbett D."/>
            <person name="Nagy L.G."/>
            <person name="Martin F.M."/>
        </authorList>
    </citation>
    <scope>NUCLEOTIDE SEQUENCE</scope>
    <source>
        <strain evidence="2">UH-Tt-Lm1</strain>
    </source>
</reference>
<organism evidence="2 3">
    <name type="scientific">Thelephora terrestris</name>
    <dbReference type="NCBI Taxonomy" id="56493"/>
    <lineage>
        <taxon>Eukaryota</taxon>
        <taxon>Fungi</taxon>
        <taxon>Dikarya</taxon>
        <taxon>Basidiomycota</taxon>
        <taxon>Agaricomycotina</taxon>
        <taxon>Agaricomycetes</taxon>
        <taxon>Thelephorales</taxon>
        <taxon>Thelephoraceae</taxon>
        <taxon>Thelephora</taxon>
    </lineage>
</organism>
<evidence type="ECO:0000256" key="1">
    <source>
        <dbReference type="SAM" id="MobiDB-lite"/>
    </source>
</evidence>
<protein>
    <submittedName>
        <fullName evidence="2">Uncharacterized protein</fullName>
    </submittedName>
</protein>
<proteinExistence type="predicted"/>
<reference evidence="2" key="1">
    <citation type="journal article" date="2020" name="Nat. Commun.">
        <title>Large-scale genome sequencing of mycorrhizal fungi provides insights into the early evolution of symbiotic traits.</title>
        <authorList>
            <person name="Miyauchi S."/>
            <person name="Kiss E."/>
            <person name="Kuo A."/>
            <person name="Drula E."/>
            <person name="Kohler A."/>
            <person name="Sanchez-Garcia M."/>
            <person name="Morin E."/>
            <person name="Andreopoulos B."/>
            <person name="Barry K.W."/>
            <person name="Bonito G."/>
            <person name="Buee M."/>
            <person name="Carver A."/>
            <person name="Chen C."/>
            <person name="Cichocki N."/>
            <person name="Clum A."/>
            <person name="Culley D."/>
            <person name="Crous P.W."/>
            <person name="Fauchery L."/>
            <person name="Girlanda M."/>
            <person name="Hayes R.D."/>
            <person name="Keri Z."/>
            <person name="LaButti K."/>
            <person name="Lipzen A."/>
            <person name="Lombard V."/>
            <person name="Magnuson J."/>
            <person name="Maillard F."/>
            <person name="Murat C."/>
            <person name="Nolan M."/>
            <person name="Ohm R.A."/>
            <person name="Pangilinan J."/>
            <person name="Pereira M.F."/>
            <person name="Perotto S."/>
            <person name="Peter M."/>
            <person name="Pfister S."/>
            <person name="Riley R."/>
            <person name="Sitrit Y."/>
            <person name="Stielow J.B."/>
            <person name="Szollosi G."/>
            <person name="Zifcakova L."/>
            <person name="Stursova M."/>
            <person name="Spatafora J.W."/>
            <person name="Tedersoo L."/>
            <person name="Vaario L.M."/>
            <person name="Yamada A."/>
            <person name="Yan M."/>
            <person name="Wang P."/>
            <person name="Xu J."/>
            <person name="Bruns T."/>
            <person name="Baldrian P."/>
            <person name="Vilgalys R."/>
            <person name="Dunand C."/>
            <person name="Henrissat B."/>
            <person name="Grigoriev I.V."/>
            <person name="Hibbett D."/>
            <person name="Nagy L.G."/>
            <person name="Martin F.M."/>
        </authorList>
    </citation>
    <scope>NUCLEOTIDE SEQUENCE</scope>
    <source>
        <strain evidence="2">UH-Tt-Lm1</strain>
    </source>
</reference>
<feature type="region of interest" description="Disordered" evidence="1">
    <location>
        <begin position="158"/>
        <end position="215"/>
    </location>
</feature>
<gene>
    <name evidence="2" type="ORF">BJ322DRAFT_158551</name>
</gene>
<dbReference type="AlphaFoldDB" id="A0A9P6HD26"/>
<feature type="compositionally biased region" description="Basic residues" evidence="1">
    <location>
        <begin position="165"/>
        <end position="177"/>
    </location>
</feature>
<sequence>MTRHSPKGNHHTIVPFWNNYSAFSPQQYARRHPEIRRSSVPQLIPVPPPSPSSSSVATPDEVYPIFKFQSSDGSSPNPSAVASDIMKANSTLVTPTQTSATANGDTSCDEFSTTRSDVTRDEFLSPANDVYLAEFHSISPHSPVTPIPYVQRGFGYREERARGRDGRRRRVRTKPAHRQKESSGSSLTCLLQAAEPRKSSFTSDSDGAPLKSPQENWRVIGGGVMLGTPTSTRVRYMSPTTDPKIQKARHPGGN</sequence>
<evidence type="ECO:0000313" key="3">
    <source>
        <dbReference type="Proteomes" id="UP000736335"/>
    </source>
</evidence>
<comment type="caution">
    <text evidence="2">The sequence shown here is derived from an EMBL/GenBank/DDBJ whole genome shotgun (WGS) entry which is preliminary data.</text>
</comment>
<dbReference type="EMBL" id="WIUZ02000010">
    <property type="protein sequence ID" value="KAF9783504.1"/>
    <property type="molecule type" value="Genomic_DNA"/>
</dbReference>
<dbReference type="Proteomes" id="UP000736335">
    <property type="component" value="Unassembled WGS sequence"/>
</dbReference>
<name>A0A9P6HD26_9AGAM</name>